<sequence>MPETWMVRSAEEIQGYADQNKTKNLFESHKPIYGQYIAGTVQLFSSNGKTLLLAKSEILLPWAERFKSEDELLSEDEEDDDDDDEEEEEEEDDDEDDE</sequence>
<accession>A0A183SUD5</accession>
<gene>
    <name evidence="2" type="ORF">SSLN_LOCUS7833</name>
</gene>
<dbReference type="WBParaSite" id="SSLN_0000813201-mRNA-1">
    <property type="protein sequence ID" value="SSLN_0000813201-mRNA-1"/>
    <property type="gene ID" value="SSLN_0000813201"/>
</dbReference>
<evidence type="ECO:0000313" key="4">
    <source>
        <dbReference type="WBParaSite" id="SSLN_0000813201-mRNA-1"/>
    </source>
</evidence>
<evidence type="ECO:0000256" key="1">
    <source>
        <dbReference type="SAM" id="MobiDB-lite"/>
    </source>
</evidence>
<dbReference type="AlphaFoldDB" id="A0A183SUD5"/>
<protein>
    <submittedName>
        <fullName evidence="4">Spt5-NGN domain-containing protein</fullName>
    </submittedName>
</protein>
<feature type="compositionally biased region" description="Acidic residues" evidence="1">
    <location>
        <begin position="71"/>
        <end position="98"/>
    </location>
</feature>
<reference evidence="4" key="1">
    <citation type="submission" date="2016-06" db="UniProtKB">
        <authorList>
            <consortium name="WormBaseParasite"/>
        </authorList>
    </citation>
    <scope>IDENTIFICATION</scope>
</reference>
<evidence type="ECO:0000313" key="3">
    <source>
        <dbReference type="Proteomes" id="UP000275846"/>
    </source>
</evidence>
<dbReference type="Proteomes" id="UP000275846">
    <property type="component" value="Unassembled WGS sequence"/>
</dbReference>
<reference evidence="2 3" key="2">
    <citation type="submission" date="2018-11" db="EMBL/GenBank/DDBJ databases">
        <authorList>
            <consortium name="Pathogen Informatics"/>
        </authorList>
    </citation>
    <scope>NUCLEOTIDE SEQUENCE [LARGE SCALE GENOMIC DNA]</scope>
    <source>
        <strain evidence="2 3">NST_G2</strain>
    </source>
</reference>
<dbReference type="EMBL" id="UYSU01034333">
    <property type="protein sequence ID" value="VDL94218.1"/>
    <property type="molecule type" value="Genomic_DNA"/>
</dbReference>
<feature type="region of interest" description="Disordered" evidence="1">
    <location>
        <begin position="66"/>
        <end position="98"/>
    </location>
</feature>
<evidence type="ECO:0000313" key="2">
    <source>
        <dbReference type="EMBL" id="VDL94218.1"/>
    </source>
</evidence>
<keyword evidence="3" id="KW-1185">Reference proteome</keyword>
<name>A0A183SUD5_SCHSO</name>
<proteinExistence type="predicted"/>
<organism evidence="4">
    <name type="scientific">Schistocephalus solidus</name>
    <name type="common">Tapeworm</name>
    <dbReference type="NCBI Taxonomy" id="70667"/>
    <lineage>
        <taxon>Eukaryota</taxon>
        <taxon>Metazoa</taxon>
        <taxon>Spiralia</taxon>
        <taxon>Lophotrochozoa</taxon>
        <taxon>Platyhelminthes</taxon>
        <taxon>Cestoda</taxon>
        <taxon>Eucestoda</taxon>
        <taxon>Diphyllobothriidea</taxon>
        <taxon>Diphyllobothriidae</taxon>
        <taxon>Schistocephalus</taxon>
    </lineage>
</organism>